<evidence type="ECO:0000256" key="1">
    <source>
        <dbReference type="SAM" id="MobiDB-lite"/>
    </source>
</evidence>
<feature type="compositionally biased region" description="Basic and acidic residues" evidence="1">
    <location>
        <begin position="596"/>
        <end position="645"/>
    </location>
</feature>
<dbReference type="PANTHER" id="PTHR31010:SF2">
    <property type="entry name" value="RAN-SPECIFIC GTPASE-ACTIVATING PROTEIN 30"/>
    <property type="match status" value="1"/>
</dbReference>
<dbReference type="Proteomes" id="UP000664534">
    <property type="component" value="Unassembled WGS sequence"/>
</dbReference>
<evidence type="ECO:0000313" key="3">
    <source>
        <dbReference type="Proteomes" id="UP000664534"/>
    </source>
</evidence>
<feature type="compositionally biased region" description="Pro residues" evidence="1">
    <location>
        <begin position="659"/>
        <end position="670"/>
    </location>
</feature>
<name>A0A8H3IKJ2_9LECA</name>
<dbReference type="Pfam" id="PF05508">
    <property type="entry name" value="Ran-binding"/>
    <property type="match status" value="1"/>
</dbReference>
<evidence type="ECO:0008006" key="4">
    <source>
        <dbReference type="Google" id="ProtNLM"/>
    </source>
</evidence>
<feature type="compositionally biased region" description="Polar residues" evidence="1">
    <location>
        <begin position="394"/>
        <end position="419"/>
    </location>
</feature>
<dbReference type="AlphaFoldDB" id="A0A8H3IKJ2"/>
<dbReference type="OrthoDB" id="512915at2759"/>
<dbReference type="GO" id="GO:0005634">
    <property type="term" value="C:nucleus"/>
    <property type="evidence" value="ECO:0007669"/>
    <property type="project" value="TreeGrafter"/>
</dbReference>
<dbReference type="EMBL" id="CAJPDT010000030">
    <property type="protein sequence ID" value="CAF9922268.1"/>
    <property type="molecule type" value="Genomic_DNA"/>
</dbReference>
<reference evidence="2" key="1">
    <citation type="submission" date="2021-03" db="EMBL/GenBank/DDBJ databases">
        <authorList>
            <person name="Tagirdzhanova G."/>
        </authorList>
    </citation>
    <scope>NUCLEOTIDE SEQUENCE</scope>
</reference>
<dbReference type="InterPro" id="IPR008812">
    <property type="entry name" value="Ran_GTP-bd-rel"/>
</dbReference>
<organism evidence="2 3">
    <name type="scientific">Imshaugia aleurites</name>
    <dbReference type="NCBI Taxonomy" id="172621"/>
    <lineage>
        <taxon>Eukaryota</taxon>
        <taxon>Fungi</taxon>
        <taxon>Dikarya</taxon>
        <taxon>Ascomycota</taxon>
        <taxon>Pezizomycotina</taxon>
        <taxon>Lecanoromycetes</taxon>
        <taxon>OSLEUM clade</taxon>
        <taxon>Lecanoromycetidae</taxon>
        <taxon>Lecanorales</taxon>
        <taxon>Lecanorineae</taxon>
        <taxon>Parmeliaceae</taxon>
        <taxon>Imshaugia</taxon>
    </lineage>
</organism>
<feature type="compositionally biased region" description="Acidic residues" evidence="1">
    <location>
        <begin position="459"/>
        <end position="468"/>
    </location>
</feature>
<evidence type="ECO:0000313" key="2">
    <source>
        <dbReference type="EMBL" id="CAF9922268.1"/>
    </source>
</evidence>
<sequence>MDIFLGKVTQQAMNYAIRSGITITAGYAFRQSSRLLKTIDGNEKEELQELQERLNSKIRIISPAIDMIELISARGNTSLESAVSLTKSLRWEIQALGQRLASAANTEELVRSKGSKAHEKARHEQELKRVVQAIRKLLTRIEDAVPLINLAITASGASLSSNLPSTVSPSRLLQASTFLTAGDSQYGISSSSYVQIGPTFTLSMYMLFVGHLRPENEEEVRESTWKEVIHKANVRLMRVSIDALYDLPGANVAGNPPRHINGGVGTFDSSESEGSSYFPPQMDGEVKTDEYAYQLVIVEDLDDDRVHSFEDGAPQPSPYGDVPSAGIREAIPIHELSKIFYADTGKILNIGSEGEANSPVLLLKRDTNAVPPRRMMNRYNDEEGQGYEEADTNAFAQSPAPNGCDNSQALVASSQHGLRSSSVASTSSQDQQIAHLPDPWRLPPDLDPEWIAFEVYTEAEDSDAESEVDTSSSRPAPSSRATSIDPKMTSALSRLSVNTLTASSPSPQPPTPQIPQDLQPTLPPIRTSLSLLETLLRLLSLQQFQQTPHLSIPDELLTFFLSESASTGAASNDVQERKRLREEARRRVGFDPYDESPVKRRGEEYQYHGRERTPQWDGEGGHGSEREYESEGRYHSPRYEDEGYDTRNWTYSSQGGRPPSTPKEPTPQTPPMLLKNRSRSGTPEKSPSSPGGQYAAPKRWRDNRGGLRQDSATAARRGSPLARPGAGITDEALGTSPASGEEKEK</sequence>
<dbReference type="PANTHER" id="PTHR31010">
    <property type="entry name" value="RAN-SPECIFIC GTPASE-ACTIVATING PROTEIN 30-RELATED"/>
    <property type="match status" value="1"/>
</dbReference>
<comment type="caution">
    <text evidence="2">The sequence shown here is derived from an EMBL/GenBank/DDBJ whole genome shotgun (WGS) entry which is preliminary data.</text>
</comment>
<feature type="compositionally biased region" description="Polar residues" evidence="1">
    <location>
        <begin position="679"/>
        <end position="691"/>
    </location>
</feature>
<accession>A0A8H3IKJ2</accession>
<proteinExistence type="predicted"/>
<feature type="compositionally biased region" description="Low complexity" evidence="1">
    <location>
        <begin position="469"/>
        <end position="483"/>
    </location>
</feature>
<feature type="region of interest" description="Disordered" evidence="1">
    <location>
        <begin position="588"/>
        <end position="745"/>
    </location>
</feature>
<feature type="region of interest" description="Disordered" evidence="1">
    <location>
        <begin position="394"/>
        <end position="441"/>
    </location>
</feature>
<gene>
    <name evidence="2" type="ORF">IMSHALPRED_005641</name>
</gene>
<keyword evidence="3" id="KW-1185">Reference proteome</keyword>
<protein>
    <recommendedName>
        <fullName evidence="4">Ran-specific GTPase-activating protein 30</fullName>
    </recommendedName>
</protein>
<dbReference type="GO" id="GO:0005737">
    <property type="term" value="C:cytoplasm"/>
    <property type="evidence" value="ECO:0007669"/>
    <property type="project" value="TreeGrafter"/>
</dbReference>
<dbReference type="GO" id="GO:0030695">
    <property type="term" value="F:GTPase regulator activity"/>
    <property type="evidence" value="ECO:0007669"/>
    <property type="project" value="TreeGrafter"/>
</dbReference>
<feature type="region of interest" description="Disordered" evidence="1">
    <location>
        <begin position="459"/>
        <end position="522"/>
    </location>
</feature>